<keyword evidence="2" id="KW-1185">Reference proteome</keyword>
<dbReference type="Proteomes" id="UP001589609">
    <property type="component" value="Unassembled WGS sequence"/>
</dbReference>
<protein>
    <submittedName>
        <fullName evidence="1">Uncharacterized protein</fullName>
    </submittedName>
</protein>
<gene>
    <name evidence="1" type="ORF">ACFFMS_12595</name>
</gene>
<evidence type="ECO:0000313" key="2">
    <source>
        <dbReference type="Proteomes" id="UP001589609"/>
    </source>
</evidence>
<dbReference type="RefSeq" id="WP_379949577.1">
    <property type="nucleotide sequence ID" value="NZ_JBHMAF010000068.1"/>
</dbReference>
<accession>A0ABV5WGC5</accession>
<sequence length="76" mass="8838">MKDFTVSLKFVSGECKHLTIQAESKQLVMDRFVDNSNRWYAHEDELLNLDNVVSVKVQVNEVQEIEENGSDDIVYF</sequence>
<evidence type="ECO:0000313" key="1">
    <source>
        <dbReference type="EMBL" id="MFB9759278.1"/>
    </source>
</evidence>
<proteinExistence type="predicted"/>
<organism evidence="1 2">
    <name type="scientific">Ectobacillus funiculus</name>
    <dbReference type="NCBI Taxonomy" id="137993"/>
    <lineage>
        <taxon>Bacteria</taxon>
        <taxon>Bacillati</taxon>
        <taxon>Bacillota</taxon>
        <taxon>Bacilli</taxon>
        <taxon>Bacillales</taxon>
        <taxon>Bacillaceae</taxon>
        <taxon>Ectobacillus</taxon>
    </lineage>
</organism>
<name>A0ABV5WGC5_9BACI</name>
<reference evidence="1 2" key="1">
    <citation type="submission" date="2024-09" db="EMBL/GenBank/DDBJ databases">
        <authorList>
            <person name="Sun Q."/>
            <person name="Mori K."/>
        </authorList>
    </citation>
    <scope>NUCLEOTIDE SEQUENCE [LARGE SCALE GENOMIC DNA]</scope>
    <source>
        <strain evidence="1 2">JCM 11201</strain>
    </source>
</reference>
<dbReference type="EMBL" id="JBHMAF010000068">
    <property type="protein sequence ID" value="MFB9759278.1"/>
    <property type="molecule type" value="Genomic_DNA"/>
</dbReference>
<comment type="caution">
    <text evidence="1">The sequence shown here is derived from an EMBL/GenBank/DDBJ whole genome shotgun (WGS) entry which is preliminary data.</text>
</comment>